<evidence type="ECO:0000313" key="1">
    <source>
        <dbReference type="EMBL" id="KAE8724051.1"/>
    </source>
</evidence>
<organism evidence="1 2">
    <name type="scientific">Hibiscus syriacus</name>
    <name type="common">Rose of Sharon</name>
    <dbReference type="NCBI Taxonomy" id="106335"/>
    <lineage>
        <taxon>Eukaryota</taxon>
        <taxon>Viridiplantae</taxon>
        <taxon>Streptophyta</taxon>
        <taxon>Embryophyta</taxon>
        <taxon>Tracheophyta</taxon>
        <taxon>Spermatophyta</taxon>
        <taxon>Magnoliopsida</taxon>
        <taxon>eudicotyledons</taxon>
        <taxon>Gunneridae</taxon>
        <taxon>Pentapetalae</taxon>
        <taxon>rosids</taxon>
        <taxon>malvids</taxon>
        <taxon>Malvales</taxon>
        <taxon>Malvaceae</taxon>
        <taxon>Malvoideae</taxon>
        <taxon>Hibiscus</taxon>
    </lineage>
</organism>
<dbReference type="EMBL" id="VEPZ02000488">
    <property type="protein sequence ID" value="KAE8724051.1"/>
    <property type="molecule type" value="Genomic_DNA"/>
</dbReference>
<protein>
    <submittedName>
        <fullName evidence="1">Allene oxide synthase</fullName>
    </submittedName>
</protein>
<keyword evidence="2" id="KW-1185">Reference proteome</keyword>
<evidence type="ECO:0000313" key="2">
    <source>
        <dbReference type="Proteomes" id="UP000436088"/>
    </source>
</evidence>
<sequence>MMGWISPGGIAGAVQPPPSLCRATNIDAILQAANEIQAEDPTVARIRMTKGLKGTFESKAVFGYEDFRRWLSLFARSIDLVEIEQLGVKFFFPSVYALKESFEFRQTGSSFFSFVLALMNCLSKAGCEDWQLQQCFKNHTYYPFVLPCVGNDAYTLFLVATLLFLSKGRMVEFAKYLANFAAASGKKHVVLLSSLDFGKWQKIDMSSKSFLGNVLMLWDITLATGNVVSVVCRYNSYFTTANDGDLAILECEASCMVSQLRVTSTDYNAGGSSDYLAGKVFTNKKISNALDEFIFLLWKHQILLVVRSHRLERLLTRVLQPPAATILGAYGLMVENEDYEVYMSQDNALASWILSNISPFLLPQLIGVETAAEV</sequence>
<name>A0A6A3C883_HIBSY</name>
<dbReference type="Proteomes" id="UP000436088">
    <property type="component" value="Unassembled WGS sequence"/>
</dbReference>
<gene>
    <name evidence="1" type="ORF">F3Y22_tig00010968pilonHSYRG00059</name>
</gene>
<comment type="caution">
    <text evidence="1">The sequence shown here is derived from an EMBL/GenBank/DDBJ whole genome shotgun (WGS) entry which is preliminary data.</text>
</comment>
<accession>A0A6A3C883</accession>
<reference evidence="1" key="1">
    <citation type="submission" date="2019-09" db="EMBL/GenBank/DDBJ databases">
        <title>Draft genome information of white flower Hibiscus syriacus.</title>
        <authorList>
            <person name="Kim Y.-M."/>
        </authorList>
    </citation>
    <scope>NUCLEOTIDE SEQUENCE [LARGE SCALE GENOMIC DNA]</scope>
    <source>
        <strain evidence="1">YM2019G1</strain>
    </source>
</reference>
<dbReference type="AlphaFoldDB" id="A0A6A3C883"/>
<proteinExistence type="predicted"/>